<feature type="transmembrane region" description="Helical" evidence="5">
    <location>
        <begin position="69"/>
        <end position="91"/>
    </location>
</feature>
<feature type="transmembrane region" description="Helical" evidence="5">
    <location>
        <begin position="97"/>
        <end position="118"/>
    </location>
</feature>
<feature type="transmembrane region" description="Helical" evidence="5">
    <location>
        <begin position="245"/>
        <end position="263"/>
    </location>
</feature>
<dbReference type="eggNOG" id="COG0730">
    <property type="taxonomic scope" value="Bacteria"/>
</dbReference>
<feature type="transmembrane region" description="Helical" evidence="5">
    <location>
        <begin position="154"/>
        <end position="178"/>
    </location>
</feature>
<dbReference type="Proteomes" id="UP000000739">
    <property type="component" value="Chromosome"/>
</dbReference>
<organism evidence="6 7">
    <name type="scientific">Desulfatibacillum aliphaticivorans</name>
    <dbReference type="NCBI Taxonomy" id="218208"/>
    <lineage>
        <taxon>Bacteria</taxon>
        <taxon>Pseudomonadati</taxon>
        <taxon>Thermodesulfobacteriota</taxon>
        <taxon>Desulfobacteria</taxon>
        <taxon>Desulfobacterales</taxon>
        <taxon>Desulfatibacillaceae</taxon>
        <taxon>Desulfatibacillum</taxon>
    </lineage>
</organism>
<feature type="transmembrane region" description="Helical" evidence="5">
    <location>
        <begin position="215"/>
        <end position="233"/>
    </location>
</feature>
<evidence type="ECO:0000256" key="4">
    <source>
        <dbReference type="ARBA" id="ARBA00023136"/>
    </source>
</evidence>
<dbReference type="RefSeq" id="WP_015949445.1">
    <property type="nucleotide sequence ID" value="NC_011768.1"/>
</dbReference>
<evidence type="ECO:0000256" key="5">
    <source>
        <dbReference type="RuleBase" id="RU363041"/>
    </source>
</evidence>
<protein>
    <recommendedName>
        <fullName evidence="5">Probable membrane transporter protein</fullName>
    </recommendedName>
</protein>
<evidence type="ECO:0000313" key="6">
    <source>
        <dbReference type="EMBL" id="ACL06406.1"/>
    </source>
</evidence>
<comment type="similarity">
    <text evidence="5">Belongs to the 4-toluene sulfonate uptake permease (TSUP) (TC 2.A.102) family.</text>
</comment>
<dbReference type="HOGENOM" id="CLU_045498_5_4_7"/>
<reference evidence="6 7" key="1">
    <citation type="journal article" date="2012" name="Environ. Microbiol.">
        <title>The genome sequence of Desulfatibacillum alkenivorans AK-01: a blueprint for anaerobic alkane oxidation.</title>
        <authorList>
            <person name="Callaghan A.V."/>
            <person name="Morris B.E."/>
            <person name="Pereira I.A."/>
            <person name="McInerney M.J."/>
            <person name="Austin R.N."/>
            <person name="Groves J.T."/>
            <person name="Kukor J.J."/>
            <person name="Suflita J.M."/>
            <person name="Young L.Y."/>
            <person name="Zylstra G.J."/>
            <person name="Wawrik B."/>
        </authorList>
    </citation>
    <scope>NUCLEOTIDE SEQUENCE [LARGE SCALE GENOMIC DNA]</scope>
    <source>
        <strain evidence="6 7">AK-01</strain>
    </source>
</reference>
<feature type="transmembrane region" description="Helical" evidence="5">
    <location>
        <begin position="185"/>
        <end position="203"/>
    </location>
</feature>
<dbReference type="PANTHER" id="PTHR43701">
    <property type="entry name" value="MEMBRANE TRANSPORTER PROTEIN MJ0441-RELATED"/>
    <property type="match status" value="1"/>
</dbReference>
<dbReference type="AlphaFoldDB" id="B8FCX5"/>
<dbReference type="InterPro" id="IPR002781">
    <property type="entry name" value="TM_pro_TauE-like"/>
</dbReference>
<evidence type="ECO:0000256" key="3">
    <source>
        <dbReference type="ARBA" id="ARBA00022989"/>
    </source>
</evidence>
<keyword evidence="7" id="KW-1185">Reference proteome</keyword>
<keyword evidence="5" id="KW-1003">Cell membrane</keyword>
<keyword evidence="3 5" id="KW-1133">Transmembrane helix</keyword>
<comment type="subcellular location">
    <subcellularLocation>
        <location evidence="5">Cell membrane</location>
        <topology evidence="5">Multi-pass membrane protein</topology>
    </subcellularLocation>
    <subcellularLocation>
        <location evidence="1">Membrane</location>
        <topology evidence="1">Multi-pass membrane protein</topology>
    </subcellularLocation>
</comment>
<feature type="transmembrane region" description="Helical" evidence="5">
    <location>
        <begin position="43"/>
        <end position="62"/>
    </location>
</feature>
<dbReference type="Pfam" id="PF01925">
    <property type="entry name" value="TauE"/>
    <property type="match status" value="1"/>
</dbReference>
<accession>B8FCX5</accession>
<evidence type="ECO:0000313" key="7">
    <source>
        <dbReference type="Proteomes" id="UP000000739"/>
    </source>
</evidence>
<dbReference type="KEGG" id="dal:Dalk_4728"/>
<dbReference type="PANTHER" id="PTHR43701:SF5">
    <property type="entry name" value="MEMBRANE TRANSPORTER PROTEIN-RELATED"/>
    <property type="match status" value="1"/>
</dbReference>
<keyword evidence="4 5" id="KW-0472">Membrane</keyword>
<proteinExistence type="inferred from homology"/>
<evidence type="ECO:0000256" key="2">
    <source>
        <dbReference type="ARBA" id="ARBA00022692"/>
    </source>
</evidence>
<dbReference type="InterPro" id="IPR051598">
    <property type="entry name" value="TSUP/Inactive_protease-like"/>
</dbReference>
<evidence type="ECO:0000256" key="1">
    <source>
        <dbReference type="ARBA" id="ARBA00004141"/>
    </source>
</evidence>
<gene>
    <name evidence="6" type="ordered locus">Dalk_4728</name>
</gene>
<name>B8FCX5_DESAL</name>
<dbReference type="EMBL" id="CP001322">
    <property type="protein sequence ID" value="ACL06406.1"/>
    <property type="molecule type" value="Genomic_DNA"/>
</dbReference>
<keyword evidence="2 5" id="KW-0812">Transmembrane</keyword>
<dbReference type="GO" id="GO:0005886">
    <property type="term" value="C:plasma membrane"/>
    <property type="evidence" value="ECO:0007669"/>
    <property type="project" value="UniProtKB-SubCell"/>
</dbReference>
<sequence length="268" mass="27957">MTSLIIAGFLIFLVAVTMTMVGKGGGNFYVVILGITGVPMHEAAATGQFILFAASIAAMIIFQKNKSVSWLLAFWIGTVTAFSALGGGYFSHLFSAFSLKIVFAIMLLIAGVVMLIPVSERHSAAGKKRLGVISIQSGMETYDVNLWIVLPVTILTGFGSGMVGVSGGSFLVPLMVLVCGVPMHTAVGTASTLIAATAFMGFTGHAIQGDFNPSWAGPLAVITVAGGILGGKLALSSKPKHLKKIFAYTNWLAALFMIVNALHTKGIV</sequence>